<feature type="compositionally biased region" description="Basic residues" evidence="9">
    <location>
        <begin position="688"/>
        <end position="698"/>
    </location>
</feature>
<dbReference type="CDD" id="cd00268">
    <property type="entry name" value="DEADc"/>
    <property type="match status" value="1"/>
</dbReference>
<feature type="region of interest" description="Disordered" evidence="9">
    <location>
        <begin position="1"/>
        <end position="66"/>
    </location>
</feature>
<dbReference type="GO" id="GO:0003724">
    <property type="term" value="F:RNA helicase activity"/>
    <property type="evidence" value="ECO:0007669"/>
    <property type="project" value="UniProtKB-EC"/>
</dbReference>
<dbReference type="SMART" id="SM00487">
    <property type="entry name" value="DEXDc"/>
    <property type="match status" value="1"/>
</dbReference>
<dbReference type="Pfam" id="PF26142">
    <property type="entry name" value="DD_DDX21-DDX50"/>
    <property type="match status" value="1"/>
</dbReference>
<dbReference type="InterPro" id="IPR014001">
    <property type="entry name" value="Helicase_ATP-bd"/>
</dbReference>
<keyword evidence="7" id="KW-0694">RNA-binding</keyword>
<gene>
    <name evidence="12" type="primary">DDX21</name>
    <name evidence="12" type="ORF">HK103_004709</name>
</gene>
<dbReference type="PANTHER" id="PTHR47959:SF1">
    <property type="entry name" value="ATP-DEPENDENT RNA HELICASE DBPA"/>
    <property type="match status" value="1"/>
</dbReference>
<dbReference type="Pfam" id="PF00271">
    <property type="entry name" value="Helicase_C"/>
    <property type="match status" value="1"/>
</dbReference>
<evidence type="ECO:0000256" key="9">
    <source>
        <dbReference type="SAM" id="MobiDB-lite"/>
    </source>
</evidence>
<dbReference type="PANTHER" id="PTHR47959">
    <property type="entry name" value="ATP-DEPENDENT RNA HELICASE RHLE-RELATED"/>
    <property type="match status" value="1"/>
</dbReference>
<keyword evidence="13" id="KW-1185">Reference proteome</keyword>
<dbReference type="InterPro" id="IPR059027">
    <property type="entry name" value="DD_DDX21-DDX50"/>
</dbReference>
<evidence type="ECO:0000256" key="5">
    <source>
        <dbReference type="ARBA" id="ARBA00022806"/>
    </source>
</evidence>
<keyword evidence="5 12" id="KW-0347">Helicase</keyword>
<dbReference type="InterPro" id="IPR044742">
    <property type="entry name" value="DEAD/DEAH_RhlB"/>
</dbReference>
<accession>A0AAD5UP17</accession>
<name>A0AAD5UP17_9FUNG</name>
<comment type="similarity">
    <text evidence="1">Belongs to the DEAD box helicase family. DDX21/DDX50 subfamily.</text>
</comment>
<dbReference type="GO" id="GO:0005829">
    <property type="term" value="C:cytosol"/>
    <property type="evidence" value="ECO:0007669"/>
    <property type="project" value="TreeGrafter"/>
</dbReference>
<dbReference type="GO" id="GO:0005524">
    <property type="term" value="F:ATP binding"/>
    <property type="evidence" value="ECO:0007669"/>
    <property type="project" value="UniProtKB-KW"/>
</dbReference>
<evidence type="ECO:0000259" key="11">
    <source>
        <dbReference type="PROSITE" id="PS51194"/>
    </source>
</evidence>
<proteinExistence type="inferred from homology"/>
<keyword evidence="3" id="KW-0547">Nucleotide-binding</keyword>
<dbReference type="Pfam" id="PF08152">
    <property type="entry name" value="GUCT"/>
    <property type="match status" value="1"/>
</dbReference>
<feature type="domain" description="Helicase C-terminal" evidence="11">
    <location>
        <begin position="347"/>
        <end position="492"/>
    </location>
</feature>
<organism evidence="12 13">
    <name type="scientific">Boothiomyces macroporosus</name>
    <dbReference type="NCBI Taxonomy" id="261099"/>
    <lineage>
        <taxon>Eukaryota</taxon>
        <taxon>Fungi</taxon>
        <taxon>Fungi incertae sedis</taxon>
        <taxon>Chytridiomycota</taxon>
        <taxon>Chytridiomycota incertae sedis</taxon>
        <taxon>Chytridiomycetes</taxon>
        <taxon>Rhizophydiales</taxon>
        <taxon>Terramycetaceae</taxon>
        <taxon>Boothiomyces</taxon>
    </lineage>
</organism>
<dbReference type="InterPro" id="IPR027417">
    <property type="entry name" value="P-loop_NTPase"/>
</dbReference>
<evidence type="ECO:0000256" key="1">
    <source>
        <dbReference type="ARBA" id="ARBA00006517"/>
    </source>
</evidence>
<dbReference type="GO" id="GO:0016787">
    <property type="term" value="F:hydrolase activity"/>
    <property type="evidence" value="ECO:0007669"/>
    <property type="project" value="UniProtKB-KW"/>
</dbReference>
<evidence type="ECO:0000256" key="4">
    <source>
        <dbReference type="ARBA" id="ARBA00022801"/>
    </source>
</evidence>
<dbReference type="Gene3D" id="3.40.50.300">
    <property type="entry name" value="P-loop containing nucleotide triphosphate hydrolases"/>
    <property type="match status" value="2"/>
</dbReference>
<dbReference type="Gene3D" id="3.30.70.2280">
    <property type="match status" value="1"/>
</dbReference>
<dbReference type="EMBL" id="JADGKB010000004">
    <property type="protein sequence ID" value="KAJ3261758.1"/>
    <property type="molecule type" value="Genomic_DNA"/>
</dbReference>
<dbReference type="InterPro" id="IPR035979">
    <property type="entry name" value="RBD_domain_sf"/>
</dbReference>
<evidence type="ECO:0000313" key="13">
    <source>
        <dbReference type="Proteomes" id="UP001210925"/>
    </source>
</evidence>
<dbReference type="CDD" id="cd18787">
    <property type="entry name" value="SF2_C_DEAD"/>
    <property type="match status" value="1"/>
</dbReference>
<dbReference type="InterPro" id="IPR011545">
    <property type="entry name" value="DEAD/DEAH_box_helicase_dom"/>
</dbReference>
<dbReference type="AlphaFoldDB" id="A0AAD5UP17"/>
<dbReference type="SMART" id="SM00490">
    <property type="entry name" value="HELICc"/>
    <property type="match status" value="1"/>
</dbReference>
<evidence type="ECO:0000256" key="2">
    <source>
        <dbReference type="ARBA" id="ARBA00012552"/>
    </source>
</evidence>
<evidence type="ECO:0000256" key="6">
    <source>
        <dbReference type="ARBA" id="ARBA00022840"/>
    </source>
</evidence>
<evidence type="ECO:0000256" key="3">
    <source>
        <dbReference type="ARBA" id="ARBA00022741"/>
    </source>
</evidence>
<dbReference type="InterPro" id="IPR050079">
    <property type="entry name" value="DEAD_box_RNA_helicase"/>
</dbReference>
<keyword evidence="4" id="KW-0378">Hydrolase</keyword>
<comment type="catalytic activity">
    <reaction evidence="8">
        <text>ATP + H2O = ADP + phosphate + H(+)</text>
        <dbReference type="Rhea" id="RHEA:13065"/>
        <dbReference type="ChEBI" id="CHEBI:15377"/>
        <dbReference type="ChEBI" id="CHEBI:15378"/>
        <dbReference type="ChEBI" id="CHEBI:30616"/>
        <dbReference type="ChEBI" id="CHEBI:43474"/>
        <dbReference type="ChEBI" id="CHEBI:456216"/>
        <dbReference type="EC" id="3.6.4.13"/>
    </reaction>
</comment>
<comment type="caution">
    <text evidence="12">The sequence shown here is derived from an EMBL/GenBank/DDBJ whole genome shotgun (WGS) entry which is preliminary data.</text>
</comment>
<dbReference type="InterPro" id="IPR012562">
    <property type="entry name" value="GUCT"/>
</dbReference>
<dbReference type="PROSITE" id="PS51194">
    <property type="entry name" value="HELICASE_CTER"/>
    <property type="match status" value="1"/>
</dbReference>
<reference evidence="12" key="1">
    <citation type="submission" date="2020-05" db="EMBL/GenBank/DDBJ databases">
        <title>Phylogenomic resolution of chytrid fungi.</title>
        <authorList>
            <person name="Stajich J.E."/>
            <person name="Amses K."/>
            <person name="Simmons R."/>
            <person name="Seto K."/>
            <person name="Myers J."/>
            <person name="Bonds A."/>
            <person name="Quandt C.A."/>
            <person name="Barry K."/>
            <person name="Liu P."/>
            <person name="Grigoriev I."/>
            <person name="Longcore J.E."/>
            <person name="James T.Y."/>
        </authorList>
    </citation>
    <scope>NUCLEOTIDE SEQUENCE</scope>
    <source>
        <strain evidence="12">PLAUS21</strain>
    </source>
</reference>
<keyword evidence="6" id="KW-0067">ATP-binding</keyword>
<dbReference type="EC" id="3.6.4.13" evidence="2"/>
<dbReference type="GO" id="GO:0003723">
    <property type="term" value="F:RNA binding"/>
    <property type="evidence" value="ECO:0007669"/>
    <property type="project" value="UniProtKB-KW"/>
</dbReference>
<dbReference type="InterPro" id="IPR001650">
    <property type="entry name" value="Helicase_C-like"/>
</dbReference>
<dbReference type="Pfam" id="PF00270">
    <property type="entry name" value="DEAD"/>
    <property type="match status" value="1"/>
</dbReference>
<feature type="compositionally biased region" description="Low complexity" evidence="9">
    <location>
        <begin position="648"/>
        <end position="672"/>
    </location>
</feature>
<dbReference type="PROSITE" id="PS51192">
    <property type="entry name" value="HELICASE_ATP_BIND_1"/>
    <property type="match status" value="1"/>
</dbReference>
<sequence length="698" mass="77603">MAKEKKEKKEKKEEELKEKKEKKSSQAENADKDERKSKKRKNEDSQDQVKEKKSKKSKVEDNVEKEKVIVVEDQHIDDYRPSAVKEEDNIPESLRLEALPLSASTLKSLKERNVKQFFPIQAAAFDHVMKGKDLLARARTGTGKTLAFSLPMVESLKKQKAENPKEFSKRGRYPRVLIMAPTRELAIQVQKEMDQICSGELVSTCVYGGTGYDNQYYAMKDGLDLIVGTPGRLIDHIERGNLKLKDLRFVCLDEADQMLDIGFAEDMDKILNLINTQKAEEPNAPNHQVLLFSATMPDWIKQAVEKYMKKDKVTLDLIGTNKQKTSATVTHYSLPSRYQNRTDILGDIVAVYGRGNSGRTIIFVETKAEASELAMNEKLVAMGAQALHGDIAQKQRETTMQGFREGKFTCLITTNVCARGVDIPEVDLVINCEPPTDVESYIHRSGRTGRAGKSGICITFYKQAQEYLIQNITKRAGVDFIKIGAPQPADIVSARASQNIEELKLVDPAVFPYFTQAATELLKAFDGDAIKALECAMAMICNTTKPLPSRSLLTANNGYITLLFKTENSIRNVGYIKSIIQKSYPGLAYEDTIAWRMLADYCGVVVDVNEEKVKVEDGSIYLGGKIWKDGKGVSLEIPKELPELQANYGTQQSSYSNNSYGGRGGYSSSRGSRGTGRGASRGASRGRGSARGRGRGGY</sequence>
<evidence type="ECO:0000256" key="8">
    <source>
        <dbReference type="ARBA" id="ARBA00047984"/>
    </source>
</evidence>
<evidence type="ECO:0000259" key="10">
    <source>
        <dbReference type="PROSITE" id="PS51192"/>
    </source>
</evidence>
<dbReference type="SUPFAM" id="SSF54928">
    <property type="entry name" value="RNA-binding domain, RBD"/>
    <property type="match status" value="1"/>
</dbReference>
<evidence type="ECO:0000256" key="7">
    <source>
        <dbReference type="ARBA" id="ARBA00022884"/>
    </source>
</evidence>
<dbReference type="SUPFAM" id="SSF52540">
    <property type="entry name" value="P-loop containing nucleoside triphosphate hydrolases"/>
    <property type="match status" value="1"/>
</dbReference>
<protein>
    <recommendedName>
        <fullName evidence="2">RNA helicase</fullName>
        <ecNumber evidence="2">3.6.4.13</ecNumber>
    </recommendedName>
</protein>
<feature type="domain" description="Helicase ATP-binding" evidence="10">
    <location>
        <begin position="125"/>
        <end position="314"/>
    </location>
</feature>
<evidence type="ECO:0000313" key="12">
    <source>
        <dbReference type="EMBL" id="KAJ3261758.1"/>
    </source>
</evidence>
<dbReference type="CDD" id="cd12937">
    <property type="entry name" value="GUCT_RH7_like"/>
    <property type="match status" value="1"/>
</dbReference>
<dbReference type="Proteomes" id="UP001210925">
    <property type="component" value="Unassembled WGS sequence"/>
</dbReference>
<feature type="region of interest" description="Disordered" evidence="9">
    <location>
        <begin position="648"/>
        <end position="698"/>
    </location>
</feature>